<evidence type="ECO:0000256" key="7">
    <source>
        <dbReference type="SAM" id="Phobius"/>
    </source>
</evidence>
<organism evidence="10">
    <name type="scientific">gut metagenome</name>
    <dbReference type="NCBI Taxonomy" id="749906"/>
    <lineage>
        <taxon>unclassified sequences</taxon>
        <taxon>metagenomes</taxon>
        <taxon>organismal metagenomes</taxon>
    </lineage>
</organism>
<sequence>MIDLLQEIAGNLRRNKLRTFLTGLAVSWGIFMLIVLLGAGNGIIHAMEKSMEGLAMNVIRVWPGWASQPYEGLKGGRRIYLDQRDITLPTTLFADVVENVGGHVSTQDLTISSDYDYVKQTLLGVYPNYRSMQGIRLLQGRFVNELDLQHRRKSILLHQQTAEILFPRQADQAVGRTVRVDGLAFQVVGVYKDQGYMQSPAYVPLTTLQTIYPDLNHLGQLSLTTRGLDDEAKNTAFEDHYRKAMATLHRFAPDDSGIWIHNRFTQQQQQNTAYKILTNAIWVVGFLTLLSGIVGVSNIMLITVKERTHEIGIRKALGAKPSSILVLIITESVVITTFFGYIGMFAGIAATEYMNAVTGQQTMDTGFYTET</sequence>
<dbReference type="EMBL" id="AMCI01004366">
    <property type="protein sequence ID" value="EJW98229.1"/>
    <property type="molecule type" value="Genomic_DNA"/>
</dbReference>
<evidence type="ECO:0000256" key="1">
    <source>
        <dbReference type="ARBA" id="ARBA00004651"/>
    </source>
</evidence>
<dbReference type="PANTHER" id="PTHR30572">
    <property type="entry name" value="MEMBRANE COMPONENT OF TRANSPORTER-RELATED"/>
    <property type="match status" value="1"/>
</dbReference>
<keyword evidence="5 7" id="KW-0472">Membrane</keyword>
<feature type="domain" description="ABC3 transporter permease C-terminal" evidence="8">
    <location>
        <begin position="283"/>
        <end position="358"/>
    </location>
</feature>
<protein>
    <submittedName>
        <fullName evidence="10">Efflux ABC transporter, permease protein</fullName>
    </submittedName>
</protein>
<gene>
    <name evidence="10" type="ORF">EVA_13657</name>
</gene>
<evidence type="ECO:0000256" key="4">
    <source>
        <dbReference type="ARBA" id="ARBA00022989"/>
    </source>
</evidence>
<dbReference type="GO" id="GO:0022857">
    <property type="term" value="F:transmembrane transporter activity"/>
    <property type="evidence" value="ECO:0007669"/>
    <property type="project" value="TreeGrafter"/>
</dbReference>
<evidence type="ECO:0000313" key="10">
    <source>
        <dbReference type="EMBL" id="EJW98229.1"/>
    </source>
</evidence>
<comment type="caution">
    <text evidence="10">The sequence shown here is derived from an EMBL/GenBank/DDBJ whole genome shotgun (WGS) entry which is preliminary data.</text>
</comment>
<name>J9GFW5_9ZZZZ</name>
<dbReference type="Pfam" id="PF12704">
    <property type="entry name" value="MacB_PCD"/>
    <property type="match status" value="1"/>
</dbReference>
<evidence type="ECO:0000259" key="9">
    <source>
        <dbReference type="Pfam" id="PF12704"/>
    </source>
</evidence>
<keyword evidence="2" id="KW-1003">Cell membrane</keyword>
<dbReference type="InterPro" id="IPR025857">
    <property type="entry name" value="MacB_PCD"/>
</dbReference>
<evidence type="ECO:0000256" key="5">
    <source>
        <dbReference type="ARBA" id="ARBA00023136"/>
    </source>
</evidence>
<feature type="transmembrane region" description="Helical" evidence="7">
    <location>
        <begin position="324"/>
        <end position="350"/>
    </location>
</feature>
<dbReference type="InterPro" id="IPR003838">
    <property type="entry name" value="ABC3_permease_C"/>
</dbReference>
<keyword evidence="4 7" id="KW-1133">Transmembrane helix</keyword>
<dbReference type="Pfam" id="PF02687">
    <property type="entry name" value="FtsX"/>
    <property type="match status" value="1"/>
</dbReference>
<feature type="transmembrane region" description="Helical" evidence="7">
    <location>
        <begin position="280"/>
        <end position="304"/>
    </location>
</feature>
<evidence type="ECO:0000259" key="8">
    <source>
        <dbReference type="Pfam" id="PF02687"/>
    </source>
</evidence>
<dbReference type="PANTHER" id="PTHR30572:SF4">
    <property type="entry name" value="ABC TRANSPORTER PERMEASE YTRF"/>
    <property type="match status" value="1"/>
</dbReference>
<keyword evidence="3 7" id="KW-0812">Transmembrane</keyword>
<proteinExistence type="inferred from homology"/>
<evidence type="ECO:0000256" key="3">
    <source>
        <dbReference type="ARBA" id="ARBA00022692"/>
    </source>
</evidence>
<feature type="domain" description="MacB-like periplasmic core" evidence="9">
    <location>
        <begin position="19"/>
        <end position="212"/>
    </location>
</feature>
<evidence type="ECO:0000256" key="2">
    <source>
        <dbReference type="ARBA" id="ARBA00022475"/>
    </source>
</evidence>
<dbReference type="AlphaFoldDB" id="J9GFW5"/>
<dbReference type="InterPro" id="IPR050250">
    <property type="entry name" value="Macrolide_Exporter_MacB"/>
</dbReference>
<evidence type="ECO:0000256" key="6">
    <source>
        <dbReference type="ARBA" id="ARBA00038076"/>
    </source>
</evidence>
<feature type="non-terminal residue" evidence="10">
    <location>
        <position position="371"/>
    </location>
</feature>
<comment type="subcellular location">
    <subcellularLocation>
        <location evidence="1">Cell membrane</location>
        <topology evidence="1">Multi-pass membrane protein</topology>
    </subcellularLocation>
</comment>
<reference evidence="10" key="1">
    <citation type="journal article" date="2012" name="PLoS ONE">
        <title>Gene sets for utilization of primary and secondary nutrition supplies in the distal gut of endangered iberian lynx.</title>
        <authorList>
            <person name="Alcaide M."/>
            <person name="Messina E."/>
            <person name="Richter M."/>
            <person name="Bargiela R."/>
            <person name="Peplies J."/>
            <person name="Huws S.A."/>
            <person name="Newbold C.J."/>
            <person name="Golyshin P.N."/>
            <person name="Simon M.A."/>
            <person name="Lopez G."/>
            <person name="Yakimov M.M."/>
            <person name="Ferrer M."/>
        </authorList>
    </citation>
    <scope>NUCLEOTIDE SEQUENCE</scope>
</reference>
<dbReference type="GO" id="GO:0005886">
    <property type="term" value="C:plasma membrane"/>
    <property type="evidence" value="ECO:0007669"/>
    <property type="project" value="UniProtKB-SubCell"/>
</dbReference>
<accession>J9GFW5</accession>
<comment type="similarity">
    <text evidence="6">Belongs to the ABC-4 integral membrane protein family.</text>
</comment>
<feature type="transmembrane region" description="Helical" evidence="7">
    <location>
        <begin position="20"/>
        <end position="40"/>
    </location>
</feature>